<dbReference type="STRING" id="1890364.A0A2P6MWH3"/>
<comment type="subunit">
    <text evidence="5">Conjugated with ATG12.</text>
</comment>
<organism evidence="9 10">
    <name type="scientific">Planoprotostelium fungivorum</name>
    <dbReference type="NCBI Taxonomy" id="1890364"/>
    <lineage>
        <taxon>Eukaryota</taxon>
        <taxon>Amoebozoa</taxon>
        <taxon>Evosea</taxon>
        <taxon>Variosea</taxon>
        <taxon>Cavosteliida</taxon>
        <taxon>Cavosteliaceae</taxon>
        <taxon>Planoprotostelium</taxon>
    </lineage>
</organism>
<evidence type="ECO:0000256" key="5">
    <source>
        <dbReference type="RuleBase" id="RU361202"/>
    </source>
</evidence>
<dbReference type="PANTHER" id="PTHR13040:SF2">
    <property type="entry name" value="AUTOPHAGY PROTEIN 5"/>
    <property type="match status" value="1"/>
</dbReference>
<reference evidence="9 10" key="1">
    <citation type="journal article" date="2018" name="Genome Biol. Evol.">
        <title>Multiple Roots of Fruiting Body Formation in Amoebozoa.</title>
        <authorList>
            <person name="Hillmann F."/>
            <person name="Forbes G."/>
            <person name="Novohradska S."/>
            <person name="Ferling I."/>
            <person name="Riege K."/>
            <person name="Groth M."/>
            <person name="Westermann M."/>
            <person name="Marz M."/>
            <person name="Spaller T."/>
            <person name="Winckler T."/>
            <person name="Schaap P."/>
            <person name="Glockner G."/>
        </authorList>
    </citation>
    <scope>NUCLEOTIDE SEQUENCE [LARGE SCALE GENOMIC DNA]</scope>
    <source>
        <strain evidence="9 10">Jena</strain>
    </source>
</reference>
<evidence type="ECO:0000259" key="8">
    <source>
        <dbReference type="Pfam" id="PF20638"/>
    </source>
</evidence>
<keyword evidence="5" id="KW-0472">Membrane</keyword>
<evidence type="ECO:0000256" key="3">
    <source>
        <dbReference type="ARBA" id="ARBA00022843"/>
    </source>
</evidence>
<evidence type="ECO:0000259" key="6">
    <source>
        <dbReference type="Pfam" id="PF04106"/>
    </source>
</evidence>
<evidence type="ECO:0000259" key="7">
    <source>
        <dbReference type="Pfam" id="PF20637"/>
    </source>
</evidence>
<feature type="domain" description="Autophagy protein ATG5 UblB" evidence="6">
    <location>
        <begin position="198"/>
        <end position="275"/>
    </location>
</feature>
<dbReference type="InterPro" id="IPR042527">
    <property type="entry name" value="Atg5_UblA_dom_sf"/>
</dbReference>
<dbReference type="OrthoDB" id="272162at2759"/>
<dbReference type="GO" id="GO:0034727">
    <property type="term" value="P:piecemeal microautophagy of the nucleus"/>
    <property type="evidence" value="ECO:0007669"/>
    <property type="project" value="TreeGrafter"/>
</dbReference>
<dbReference type="GO" id="GO:0034045">
    <property type="term" value="C:phagophore assembly site membrane"/>
    <property type="evidence" value="ECO:0007669"/>
    <property type="project" value="UniProtKB-SubCell"/>
</dbReference>
<dbReference type="InterPro" id="IPR042526">
    <property type="entry name" value="Atg5_HR"/>
</dbReference>
<dbReference type="InterPro" id="IPR048939">
    <property type="entry name" value="ATG5_UblA"/>
</dbReference>
<dbReference type="GO" id="GO:0061908">
    <property type="term" value="C:phagophore"/>
    <property type="evidence" value="ECO:0007669"/>
    <property type="project" value="TreeGrafter"/>
</dbReference>
<name>A0A2P6MWH3_9EUKA</name>
<dbReference type="GO" id="GO:0044233">
    <property type="term" value="C:mitochondria-associated endoplasmic reticulum membrane contact site"/>
    <property type="evidence" value="ECO:0007669"/>
    <property type="project" value="TreeGrafter"/>
</dbReference>
<dbReference type="Gene3D" id="1.10.246.190">
    <property type="entry name" value="Autophagy protein Apg5, helix rich domain"/>
    <property type="match status" value="1"/>
</dbReference>
<feature type="domain" description="Autophagy protein ATG5 UblA" evidence="8">
    <location>
        <begin position="23"/>
        <end position="120"/>
    </location>
</feature>
<dbReference type="InterPro" id="IPR007239">
    <property type="entry name" value="Atg5"/>
</dbReference>
<protein>
    <recommendedName>
        <fullName evidence="5">Autophagy protein 5</fullName>
    </recommendedName>
</protein>
<gene>
    <name evidence="9" type="ORF">PROFUN_01764</name>
</gene>
<dbReference type="EMBL" id="MDYQ01000353">
    <property type="protein sequence ID" value="PRP76048.1"/>
    <property type="molecule type" value="Genomic_DNA"/>
</dbReference>
<comment type="function">
    <text evidence="5">Involved in autophagic vesicle formation.</text>
</comment>
<dbReference type="GO" id="GO:0006995">
    <property type="term" value="P:cellular response to nitrogen starvation"/>
    <property type="evidence" value="ECO:0007669"/>
    <property type="project" value="TreeGrafter"/>
</dbReference>
<dbReference type="InterPro" id="IPR048318">
    <property type="entry name" value="ATG5_UblB"/>
</dbReference>
<dbReference type="AlphaFoldDB" id="A0A2P6MWH3"/>
<dbReference type="Pfam" id="PF04106">
    <property type="entry name" value="ATG5_UblB"/>
    <property type="match status" value="1"/>
</dbReference>
<evidence type="ECO:0000313" key="10">
    <source>
        <dbReference type="Proteomes" id="UP000241769"/>
    </source>
</evidence>
<dbReference type="Gene3D" id="3.10.20.90">
    <property type="entry name" value="Phosphatidylinositol 3-kinase Catalytic Subunit, Chain A, domain 1"/>
    <property type="match status" value="1"/>
</dbReference>
<evidence type="ECO:0000256" key="2">
    <source>
        <dbReference type="ARBA" id="ARBA00022499"/>
    </source>
</evidence>
<dbReference type="GO" id="GO:0005776">
    <property type="term" value="C:autophagosome"/>
    <property type="evidence" value="ECO:0007669"/>
    <property type="project" value="TreeGrafter"/>
</dbReference>
<keyword evidence="10" id="KW-1185">Reference proteome</keyword>
<keyword evidence="2 5" id="KW-1017">Isopeptide bond</keyword>
<comment type="caution">
    <text evidence="9">The sequence shown here is derived from an EMBL/GenBank/DDBJ whole genome shotgun (WGS) entry which is preliminary data.</text>
</comment>
<dbReference type="InParanoid" id="A0A2P6MWH3"/>
<accession>A0A2P6MWH3</accession>
<dbReference type="GO" id="GO:0019776">
    <property type="term" value="F:Atg8-family ligase activity"/>
    <property type="evidence" value="ECO:0007669"/>
    <property type="project" value="TreeGrafter"/>
</dbReference>
<dbReference type="Gene3D" id="3.10.20.620">
    <property type="match status" value="1"/>
</dbReference>
<keyword evidence="4 5" id="KW-0072">Autophagy</keyword>
<dbReference type="PANTHER" id="PTHR13040">
    <property type="entry name" value="AUTOPHAGY PROTEIN 5"/>
    <property type="match status" value="1"/>
</dbReference>
<dbReference type="Pfam" id="PF20638">
    <property type="entry name" value="ATG5_UblA"/>
    <property type="match status" value="1"/>
</dbReference>
<sequence>MSGSIVRQSTDGLLDDGDIRKEMWKSVVPIRFVLHSNDISTLSVPDPLYLLIPRHTFLPLISKTIHKHFSSFTALLKGTESEMWFDHKGIPLKWNYPVGILYDIMNRNSGAQPWEVGVHFQAYPSDVILHCNNENTVKNYFVNALKESIYIKNGDCSRLNNLSVVDSGDLWEGFRDNDYSRFWQCNQKLSPEPSEFKYIPVRIFRDKQSYVQEIVTPYDEQGNSRTIGDVLDELFGGKVSYDRVKVQGLRPSMDTPIVWLSGNVCHPDNFLYVHVV</sequence>
<keyword evidence="3 5" id="KW-0832">Ubl conjugation</keyword>
<dbReference type="GO" id="GO:0000422">
    <property type="term" value="P:autophagy of mitochondrion"/>
    <property type="evidence" value="ECO:0007669"/>
    <property type="project" value="TreeGrafter"/>
</dbReference>
<evidence type="ECO:0000256" key="1">
    <source>
        <dbReference type="ARBA" id="ARBA00006910"/>
    </source>
</evidence>
<evidence type="ECO:0000256" key="4">
    <source>
        <dbReference type="ARBA" id="ARBA00023006"/>
    </source>
</evidence>
<comment type="similarity">
    <text evidence="1 5">Belongs to the ATG5 family.</text>
</comment>
<dbReference type="Proteomes" id="UP000241769">
    <property type="component" value="Unassembled WGS sequence"/>
</dbReference>
<dbReference type="GO" id="GO:0034274">
    <property type="term" value="C:Atg12-Atg5-Atg16 complex"/>
    <property type="evidence" value="ECO:0007669"/>
    <property type="project" value="TreeGrafter"/>
</dbReference>
<comment type="subcellular location">
    <subcellularLocation>
        <location evidence="5">Preautophagosomal structure membrane</location>
        <topology evidence="5">Peripheral membrane protein</topology>
    </subcellularLocation>
</comment>
<dbReference type="FunCoup" id="A0A2P6MWH3">
    <property type="interactions" value="277"/>
</dbReference>
<feature type="domain" description="Autophagy protein ATG5 alpha-helical bundle region" evidence="7">
    <location>
        <begin position="134"/>
        <end position="191"/>
    </location>
</feature>
<dbReference type="Pfam" id="PF20637">
    <property type="entry name" value="ATG5_HBR"/>
    <property type="match status" value="1"/>
</dbReference>
<dbReference type="InterPro" id="IPR048940">
    <property type="entry name" value="ATG5_HBR"/>
</dbReference>
<proteinExistence type="inferred from homology"/>
<evidence type="ECO:0000313" key="9">
    <source>
        <dbReference type="EMBL" id="PRP76048.1"/>
    </source>
</evidence>